<proteinExistence type="predicted"/>
<name>A0A8H7DFQ7_9AGAR</name>
<sequence length="358" mass="39000">MAEEEMLPPDYASLIKGPRSYNPVVKGWSGRLVAENHQPEVRAVIENNPEKCLAAVILMCDFHDRGRGPGAIKAAFQANNITDTNDIDVYPPTPHQVQDTRGAKGHSKPLTNIIYNTSPAFRAMVLASPVFHYVHDGVPISFYCLEVRPEQPFIMLVYTGLSDFTTTTDLLDALYETITADNEITQMVTADHSNIPGDHTPKFVMEVALRFANITTYNVRPRAGRFGPSPPDSRASDPHPSHLDRRDGHAPPPSPPHARRLLLPCPPAGHCEALARPLTNGARSRWLIHADTAPNSTSASLTVEPDITAANEWTTVPTRGGGRGRSRGERGGGRPYRGAGRSYGGYGGGYAPYAPYGY</sequence>
<dbReference type="AlphaFoldDB" id="A0A8H7DFQ7"/>
<protein>
    <submittedName>
        <fullName evidence="2">Uncharacterized protein</fullName>
    </submittedName>
</protein>
<gene>
    <name evidence="2" type="ORF">MVEN_00133400</name>
</gene>
<evidence type="ECO:0000313" key="3">
    <source>
        <dbReference type="Proteomes" id="UP000620124"/>
    </source>
</evidence>
<organism evidence="2 3">
    <name type="scientific">Mycena venus</name>
    <dbReference type="NCBI Taxonomy" id="2733690"/>
    <lineage>
        <taxon>Eukaryota</taxon>
        <taxon>Fungi</taxon>
        <taxon>Dikarya</taxon>
        <taxon>Basidiomycota</taxon>
        <taxon>Agaricomycotina</taxon>
        <taxon>Agaricomycetes</taxon>
        <taxon>Agaricomycetidae</taxon>
        <taxon>Agaricales</taxon>
        <taxon>Marasmiineae</taxon>
        <taxon>Mycenaceae</taxon>
        <taxon>Mycena</taxon>
    </lineage>
</organism>
<feature type="region of interest" description="Disordered" evidence="1">
    <location>
        <begin position="221"/>
        <end position="264"/>
    </location>
</feature>
<dbReference type="EMBL" id="JACAZI010000001">
    <property type="protein sequence ID" value="KAF7372700.1"/>
    <property type="molecule type" value="Genomic_DNA"/>
</dbReference>
<dbReference type="OrthoDB" id="3041255at2759"/>
<feature type="compositionally biased region" description="Basic and acidic residues" evidence="1">
    <location>
        <begin position="234"/>
        <end position="249"/>
    </location>
</feature>
<comment type="caution">
    <text evidence="2">The sequence shown here is derived from an EMBL/GenBank/DDBJ whole genome shotgun (WGS) entry which is preliminary data.</text>
</comment>
<reference evidence="2" key="1">
    <citation type="submission" date="2020-05" db="EMBL/GenBank/DDBJ databases">
        <title>Mycena genomes resolve the evolution of fungal bioluminescence.</title>
        <authorList>
            <person name="Tsai I.J."/>
        </authorList>
    </citation>
    <scope>NUCLEOTIDE SEQUENCE</scope>
    <source>
        <strain evidence="2">CCC161011</strain>
    </source>
</reference>
<keyword evidence="3" id="KW-1185">Reference proteome</keyword>
<dbReference type="Proteomes" id="UP000620124">
    <property type="component" value="Unassembled WGS sequence"/>
</dbReference>
<accession>A0A8H7DFQ7</accession>
<evidence type="ECO:0000313" key="2">
    <source>
        <dbReference type="EMBL" id="KAF7372700.1"/>
    </source>
</evidence>
<feature type="region of interest" description="Disordered" evidence="1">
    <location>
        <begin position="314"/>
        <end position="341"/>
    </location>
</feature>
<evidence type="ECO:0000256" key="1">
    <source>
        <dbReference type="SAM" id="MobiDB-lite"/>
    </source>
</evidence>